<evidence type="ECO:0000256" key="1">
    <source>
        <dbReference type="SAM" id="MobiDB-lite"/>
    </source>
</evidence>
<proteinExistence type="predicted"/>
<organism evidence="2 3">
    <name type="scientific">Cichlidogyrus casuarinus</name>
    <dbReference type="NCBI Taxonomy" id="1844966"/>
    <lineage>
        <taxon>Eukaryota</taxon>
        <taxon>Metazoa</taxon>
        <taxon>Spiralia</taxon>
        <taxon>Lophotrochozoa</taxon>
        <taxon>Platyhelminthes</taxon>
        <taxon>Monogenea</taxon>
        <taxon>Monopisthocotylea</taxon>
        <taxon>Dactylogyridea</taxon>
        <taxon>Ancyrocephalidae</taxon>
        <taxon>Cichlidogyrus</taxon>
    </lineage>
</organism>
<gene>
    <name evidence="2" type="ORF">Ciccas_003023</name>
</gene>
<dbReference type="PANTHER" id="PTHR21298:SF2">
    <property type="entry name" value="GH01721P"/>
    <property type="match status" value="1"/>
</dbReference>
<sequence>MHRPKLFSVSVLKNFRIDNEEETTYSSRQPSAESQFDLQNAKQITRHTITEDETSKELILKVLKHYNISDQDKNLFYLVARRVAISQKGKVSLGSQSIKILDDSQISKRVDFTKLTLFVLNMRPGGLLRVFDERTENDSKNYLEIFVSKMTTTVEVISLIAKNMFPCEISTDLTIMEEGEDETNPEFKTTKPNICEEGSTDQDSGAEEIKKYSSWSHTKATDLVEFERKPLSFLDPYQNQGKMYCL</sequence>
<comment type="caution">
    <text evidence="2">The sequence shown here is derived from an EMBL/GenBank/DDBJ whole genome shotgun (WGS) entry which is preliminary data.</text>
</comment>
<reference evidence="2 3" key="1">
    <citation type="submission" date="2024-11" db="EMBL/GenBank/DDBJ databases">
        <title>Adaptive evolution of stress response genes in parasites aligns with host niche diversity.</title>
        <authorList>
            <person name="Hahn C."/>
            <person name="Resl P."/>
        </authorList>
    </citation>
    <scope>NUCLEOTIDE SEQUENCE [LARGE SCALE GENOMIC DNA]</scope>
    <source>
        <strain evidence="2">EGGRZ-B1_66</strain>
        <tissue evidence="2">Body</tissue>
    </source>
</reference>
<dbReference type="EMBL" id="JBJKFK010000259">
    <property type="protein sequence ID" value="KAL3318321.1"/>
    <property type="molecule type" value="Genomic_DNA"/>
</dbReference>
<dbReference type="PANTHER" id="PTHR21298">
    <property type="entry name" value="GH01721P"/>
    <property type="match status" value="1"/>
</dbReference>
<name>A0ABD2QIU8_9PLAT</name>
<feature type="region of interest" description="Disordered" evidence="1">
    <location>
        <begin position="183"/>
        <end position="208"/>
    </location>
</feature>
<dbReference type="Proteomes" id="UP001626550">
    <property type="component" value="Unassembled WGS sequence"/>
</dbReference>
<keyword evidence="3" id="KW-1185">Reference proteome</keyword>
<evidence type="ECO:0000313" key="2">
    <source>
        <dbReference type="EMBL" id="KAL3318321.1"/>
    </source>
</evidence>
<evidence type="ECO:0000313" key="3">
    <source>
        <dbReference type="Proteomes" id="UP001626550"/>
    </source>
</evidence>
<protein>
    <submittedName>
        <fullName evidence="2">Uncharacterized protein</fullName>
    </submittedName>
</protein>
<accession>A0ABD2QIU8</accession>
<dbReference type="AlphaFoldDB" id="A0ABD2QIU8"/>